<dbReference type="InterPro" id="IPR036890">
    <property type="entry name" value="HATPase_C_sf"/>
</dbReference>
<dbReference type="Proteomes" id="UP000032025">
    <property type="component" value="Unassembled WGS sequence"/>
</dbReference>
<accession>A0A0C9NHM6</accession>
<dbReference type="PRINTS" id="PR00344">
    <property type="entry name" value="BCTRLSENSOR"/>
</dbReference>
<dbReference type="Pfam" id="PF02518">
    <property type="entry name" value="HATPase_c"/>
    <property type="match status" value="1"/>
</dbReference>
<evidence type="ECO:0000256" key="8">
    <source>
        <dbReference type="SAM" id="Phobius"/>
    </source>
</evidence>
<evidence type="ECO:0000313" key="11">
    <source>
        <dbReference type="Proteomes" id="UP000032025"/>
    </source>
</evidence>
<dbReference type="GO" id="GO:0004673">
    <property type="term" value="F:protein histidine kinase activity"/>
    <property type="evidence" value="ECO:0007669"/>
    <property type="project" value="UniProtKB-EC"/>
</dbReference>
<proteinExistence type="predicted"/>
<dbReference type="GO" id="GO:0005524">
    <property type="term" value="F:ATP binding"/>
    <property type="evidence" value="ECO:0007669"/>
    <property type="project" value="UniProtKB-KW"/>
</dbReference>
<dbReference type="GO" id="GO:0000160">
    <property type="term" value="P:phosphorelay signal transduction system"/>
    <property type="evidence" value="ECO:0007669"/>
    <property type="project" value="UniProtKB-KW"/>
</dbReference>
<keyword evidence="11" id="KW-1185">Reference proteome</keyword>
<reference evidence="10 11" key="1">
    <citation type="submission" date="2014-08" db="EMBL/GenBank/DDBJ databases">
        <title>Whole genome shotgun sequence of Sphingomonas paucimobilis NBRC 13935.</title>
        <authorList>
            <person name="Hosoyama A."/>
            <person name="Hashimoto M."/>
            <person name="Hosoyama Y."/>
            <person name="Noguchi M."/>
            <person name="Uohara A."/>
            <person name="Ohji S."/>
            <person name="Katano-Makiyama Y."/>
            <person name="Ichikawa N."/>
            <person name="Kimura A."/>
            <person name="Yamazoe A."/>
            <person name="Fujita N."/>
        </authorList>
    </citation>
    <scope>NUCLEOTIDE SEQUENCE [LARGE SCALE GENOMIC DNA]</scope>
    <source>
        <strain evidence="10 11">NBRC 13935</strain>
    </source>
</reference>
<evidence type="ECO:0000259" key="9">
    <source>
        <dbReference type="PROSITE" id="PS50109"/>
    </source>
</evidence>
<keyword evidence="8" id="KW-0472">Membrane</keyword>
<gene>
    <name evidence="10" type="ORF">SP6_63_00370</name>
</gene>
<dbReference type="InterPro" id="IPR000014">
    <property type="entry name" value="PAS"/>
</dbReference>
<feature type="transmembrane region" description="Helical" evidence="8">
    <location>
        <begin position="34"/>
        <end position="53"/>
    </location>
</feature>
<dbReference type="Pfam" id="PF13188">
    <property type="entry name" value="PAS_8"/>
    <property type="match status" value="1"/>
</dbReference>
<dbReference type="Gene3D" id="3.30.565.10">
    <property type="entry name" value="Histidine kinase-like ATPase, C-terminal domain"/>
    <property type="match status" value="1"/>
</dbReference>
<keyword evidence="8" id="KW-1133">Transmembrane helix</keyword>
<dbReference type="SUPFAM" id="SSF55874">
    <property type="entry name" value="ATPase domain of HSP90 chaperone/DNA topoisomerase II/histidine kinase"/>
    <property type="match status" value="1"/>
</dbReference>
<dbReference type="InterPro" id="IPR003594">
    <property type="entry name" value="HATPase_dom"/>
</dbReference>
<dbReference type="PROSITE" id="PS50109">
    <property type="entry name" value="HIS_KIN"/>
    <property type="match status" value="1"/>
</dbReference>
<keyword evidence="8" id="KW-0812">Transmembrane</keyword>
<evidence type="ECO:0000256" key="2">
    <source>
        <dbReference type="ARBA" id="ARBA00012438"/>
    </source>
</evidence>
<evidence type="ECO:0000256" key="5">
    <source>
        <dbReference type="ARBA" id="ARBA00022777"/>
    </source>
</evidence>
<evidence type="ECO:0000256" key="6">
    <source>
        <dbReference type="ARBA" id="ARBA00022840"/>
    </source>
</evidence>
<dbReference type="InterPro" id="IPR004358">
    <property type="entry name" value="Sig_transdc_His_kin-like_C"/>
</dbReference>
<dbReference type="InterPro" id="IPR005467">
    <property type="entry name" value="His_kinase_dom"/>
</dbReference>
<dbReference type="EC" id="2.7.13.3" evidence="2"/>
<evidence type="ECO:0000256" key="7">
    <source>
        <dbReference type="ARBA" id="ARBA00023012"/>
    </source>
</evidence>
<evidence type="ECO:0000256" key="1">
    <source>
        <dbReference type="ARBA" id="ARBA00000085"/>
    </source>
</evidence>
<dbReference type="EMBL" id="BBJS01000063">
    <property type="protein sequence ID" value="GAN15722.1"/>
    <property type="molecule type" value="Genomic_DNA"/>
</dbReference>
<keyword evidence="4" id="KW-0547">Nucleotide-binding</keyword>
<sequence>MVSRPTRAALVLALSLALAGGAAGAAWSYGLWLTLVGALLAMGWFAMLIVSTMRRPPLSASPTTGEPERDAALQRLLLDASPTALLRIDGGVVRALNRAARRMFDTDDRVLPPPPPLLDPDATHLRHAGRSWRVDRVEVGTQSVVALIDVESEERTAEARASAEMIQVLGHEMLNGLMPIVALAESGVTAALAEERDPALLVEILNTLARRAEGLQRFTEAYRSLARLPPPMRQEVGVTELVEDLARLFASRWPDVTLTVNVAEDMRGIFDRDQVNQAIWALLQNAVEAAVEATAAPHVHLLALREDDALAIHVVDNGPGVPPDRASTMFRPFVTTKPAGTGIGLSLARQIAQAHGGSVELVSRSPTTIRLRI</sequence>
<dbReference type="SMART" id="SM00387">
    <property type="entry name" value="HATPase_c"/>
    <property type="match status" value="1"/>
</dbReference>
<keyword evidence="6" id="KW-0067">ATP-binding</keyword>
<keyword evidence="3" id="KW-0808">Transferase</keyword>
<evidence type="ECO:0000313" key="10">
    <source>
        <dbReference type="EMBL" id="GAN15722.1"/>
    </source>
</evidence>
<keyword evidence="5" id="KW-0418">Kinase</keyword>
<feature type="domain" description="Histidine kinase" evidence="9">
    <location>
        <begin position="168"/>
        <end position="373"/>
    </location>
</feature>
<protein>
    <recommendedName>
        <fullName evidence="2">histidine kinase</fullName>
        <ecNumber evidence="2">2.7.13.3</ecNumber>
    </recommendedName>
</protein>
<organism evidence="10 11">
    <name type="scientific">Sphingomonas paucimobilis NBRC 13935</name>
    <dbReference type="NCBI Taxonomy" id="1219050"/>
    <lineage>
        <taxon>Bacteria</taxon>
        <taxon>Pseudomonadati</taxon>
        <taxon>Pseudomonadota</taxon>
        <taxon>Alphaproteobacteria</taxon>
        <taxon>Sphingomonadales</taxon>
        <taxon>Sphingomonadaceae</taxon>
        <taxon>Sphingomonas</taxon>
    </lineage>
</organism>
<comment type="caution">
    <text evidence="10">The sequence shown here is derived from an EMBL/GenBank/DDBJ whole genome shotgun (WGS) entry which is preliminary data.</text>
</comment>
<keyword evidence="7" id="KW-0902">Two-component regulatory system</keyword>
<dbReference type="PANTHER" id="PTHR43065">
    <property type="entry name" value="SENSOR HISTIDINE KINASE"/>
    <property type="match status" value="1"/>
</dbReference>
<evidence type="ECO:0000256" key="3">
    <source>
        <dbReference type="ARBA" id="ARBA00022679"/>
    </source>
</evidence>
<evidence type="ECO:0000256" key="4">
    <source>
        <dbReference type="ARBA" id="ARBA00022741"/>
    </source>
</evidence>
<dbReference type="AlphaFoldDB" id="A0A0C9NHM6"/>
<dbReference type="PANTHER" id="PTHR43065:SF46">
    <property type="entry name" value="C4-DICARBOXYLATE TRANSPORT SENSOR PROTEIN DCTB"/>
    <property type="match status" value="1"/>
</dbReference>
<comment type="catalytic activity">
    <reaction evidence="1">
        <text>ATP + protein L-histidine = ADP + protein N-phospho-L-histidine.</text>
        <dbReference type="EC" id="2.7.13.3"/>
    </reaction>
</comment>
<name>A0A0C9NHM6_SPHPI</name>